<reference evidence="2" key="1">
    <citation type="submission" date="2022-11" db="UniProtKB">
        <authorList>
            <consortium name="WormBaseParasite"/>
        </authorList>
    </citation>
    <scope>IDENTIFICATION</scope>
</reference>
<evidence type="ECO:0000313" key="1">
    <source>
        <dbReference type="Proteomes" id="UP000887576"/>
    </source>
</evidence>
<dbReference type="WBParaSite" id="JU765_v2.g9064.t1">
    <property type="protein sequence ID" value="JU765_v2.g9064.t1"/>
    <property type="gene ID" value="JU765_v2.g9064"/>
</dbReference>
<protein>
    <submittedName>
        <fullName evidence="2">Uncharacterized protein</fullName>
    </submittedName>
</protein>
<accession>A0AC34RQW6</accession>
<name>A0AC34RQW6_9BILA</name>
<organism evidence="1 2">
    <name type="scientific">Panagrolaimus sp. JU765</name>
    <dbReference type="NCBI Taxonomy" id="591449"/>
    <lineage>
        <taxon>Eukaryota</taxon>
        <taxon>Metazoa</taxon>
        <taxon>Ecdysozoa</taxon>
        <taxon>Nematoda</taxon>
        <taxon>Chromadorea</taxon>
        <taxon>Rhabditida</taxon>
        <taxon>Tylenchina</taxon>
        <taxon>Panagrolaimomorpha</taxon>
        <taxon>Panagrolaimoidea</taxon>
        <taxon>Panagrolaimidae</taxon>
        <taxon>Panagrolaimus</taxon>
    </lineage>
</organism>
<proteinExistence type="predicted"/>
<sequence length="83" mass="9403">MREGVHSDTSETLLQIHNIAGPIYQNGLYRAVILFRNKAFLAMNAHLEIGEALCNVGNVNVTSIVDLFVNKFYAHAWRLYLLL</sequence>
<dbReference type="Proteomes" id="UP000887576">
    <property type="component" value="Unplaced"/>
</dbReference>
<evidence type="ECO:0000313" key="2">
    <source>
        <dbReference type="WBParaSite" id="JU765_v2.g9064.t1"/>
    </source>
</evidence>